<evidence type="ECO:0000313" key="7">
    <source>
        <dbReference type="EMBL" id="BBD09265.1"/>
    </source>
</evidence>
<dbReference type="PANTHER" id="PTHR30250">
    <property type="entry name" value="PST FAMILY PREDICTED COLANIC ACID TRANSPORTER"/>
    <property type="match status" value="1"/>
</dbReference>
<dbReference type="AlphaFoldDB" id="A0A2Z6B1C1"/>
<feature type="transmembrane region" description="Helical" evidence="6">
    <location>
        <begin position="53"/>
        <end position="74"/>
    </location>
</feature>
<evidence type="ECO:0000256" key="6">
    <source>
        <dbReference type="SAM" id="Phobius"/>
    </source>
</evidence>
<proteinExistence type="predicted"/>
<dbReference type="RefSeq" id="WP_126380089.1">
    <property type="nucleotide sequence ID" value="NZ_AP017378.1"/>
</dbReference>
<comment type="subcellular location">
    <subcellularLocation>
        <location evidence="1">Cell membrane</location>
        <topology evidence="1">Multi-pass membrane protein</topology>
    </subcellularLocation>
</comment>
<dbReference type="EMBL" id="AP017378">
    <property type="protein sequence ID" value="BBD09265.1"/>
    <property type="molecule type" value="Genomic_DNA"/>
</dbReference>
<evidence type="ECO:0000256" key="4">
    <source>
        <dbReference type="ARBA" id="ARBA00022989"/>
    </source>
</evidence>
<accession>A0A2Z6B1C1</accession>
<keyword evidence="3 6" id="KW-0812">Transmembrane</keyword>
<keyword evidence="4 6" id="KW-1133">Transmembrane helix</keyword>
<evidence type="ECO:0000256" key="2">
    <source>
        <dbReference type="ARBA" id="ARBA00022475"/>
    </source>
</evidence>
<gene>
    <name evidence="7" type="ORF">DFE_2539</name>
</gene>
<dbReference type="Proteomes" id="UP000269883">
    <property type="component" value="Chromosome"/>
</dbReference>
<reference evidence="7 8" key="1">
    <citation type="journal article" date="2018" name="Sci. Adv.">
        <title>Multi-heme cytochromes provide a pathway for survival in energy-limited environments.</title>
        <authorList>
            <person name="Deng X."/>
            <person name="Dohmae N."/>
            <person name="Nealson K.H."/>
            <person name="Hashimoto K."/>
            <person name="Okamoto A."/>
        </authorList>
    </citation>
    <scope>NUCLEOTIDE SEQUENCE [LARGE SCALE GENOMIC DNA]</scope>
    <source>
        <strain evidence="7 8">IS5</strain>
    </source>
</reference>
<keyword evidence="2" id="KW-1003">Cell membrane</keyword>
<feature type="transmembrane region" description="Helical" evidence="6">
    <location>
        <begin position="168"/>
        <end position="188"/>
    </location>
</feature>
<feature type="transmembrane region" description="Helical" evidence="6">
    <location>
        <begin position="389"/>
        <end position="408"/>
    </location>
</feature>
<feature type="transmembrane region" description="Helical" evidence="6">
    <location>
        <begin position="473"/>
        <end position="494"/>
    </location>
</feature>
<keyword evidence="5 6" id="KW-0472">Membrane</keyword>
<dbReference type="PANTHER" id="PTHR30250:SF11">
    <property type="entry name" value="O-ANTIGEN TRANSPORTER-RELATED"/>
    <property type="match status" value="1"/>
</dbReference>
<feature type="transmembrane region" description="Helical" evidence="6">
    <location>
        <begin position="360"/>
        <end position="377"/>
    </location>
</feature>
<dbReference type="KEGG" id="dfl:DFE_2539"/>
<evidence type="ECO:0000313" key="8">
    <source>
        <dbReference type="Proteomes" id="UP000269883"/>
    </source>
</evidence>
<feature type="transmembrane region" description="Helical" evidence="6">
    <location>
        <begin position="414"/>
        <end position="436"/>
    </location>
</feature>
<feature type="transmembrane region" description="Helical" evidence="6">
    <location>
        <begin position="26"/>
        <end position="47"/>
    </location>
</feature>
<evidence type="ECO:0000256" key="5">
    <source>
        <dbReference type="ARBA" id="ARBA00023136"/>
    </source>
</evidence>
<feature type="transmembrane region" description="Helical" evidence="6">
    <location>
        <begin position="97"/>
        <end position="119"/>
    </location>
</feature>
<feature type="transmembrane region" description="Helical" evidence="6">
    <location>
        <begin position="194"/>
        <end position="214"/>
    </location>
</feature>
<sequence length="516" mass="54520">MTGSRSQPAEIGGYGRRSVRNAGYHFLMGKALAFVAGLLATLLAARWMSVPDFGAYMLVGGISLLLGIASSLGLREVVQRFVPELVAQGLSRCAGRLVFRLLAVRALGLAMAVALLYLSAPQVSIFFDMPGRVAGIRAACPALAAMTLFSFAALLLETLLQQKHTKWLWLLAALLRLGLMLAVAGMGAELTLGTMLAVDALAFGLVFVGALWLLVRWTMREQNGTGAFPEGRLFLNRVLSFGAYNYLMVLSLGLQGGAVNKIVAAKYLPVVALAGFAFAQTLADTVQRNLPNMLLINLARPALMASYSRSRDPLALAASSTLFFKINLFVLVPILAWVAACGEPLVTLLSGGKYTSVGPLFGGLLVLVGLGCHYRRLEFICHALEWTRLLFLANLAVVAAVIPAALLASHMGPWGIVLALIGGCVLRDVMLSLALARQGVACGNDWGGLLKLGGCGLGAWLGAWLVSPAGGGLVGAGLGAMASGLVFLGMARLVRPFSRSERVVVNGFLPKPVFVW</sequence>
<feature type="transmembrane region" description="Helical" evidence="6">
    <location>
        <begin position="448"/>
        <end position="467"/>
    </location>
</feature>
<protein>
    <submittedName>
        <fullName evidence="7">ABC transporter, permease protein</fullName>
    </submittedName>
</protein>
<dbReference type="Pfam" id="PF13440">
    <property type="entry name" value="Polysacc_synt_3"/>
    <property type="match status" value="1"/>
</dbReference>
<evidence type="ECO:0000256" key="1">
    <source>
        <dbReference type="ARBA" id="ARBA00004651"/>
    </source>
</evidence>
<dbReference type="InterPro" id="IPR050833">
    <property type="entry name" value="Poly_Biosynth_Transport"/>
</dbReference>
<feature type="transmembrane region" description="Helical" evidence="6">
    <location>
        <begin position="134"/>
        <end position="156"/>
    </location>
</feature>
<name>A0A2Z6B1C1_9BACT</name>
<keyword evidence="8" id="KW-1185">Reference proteome</keyword>
<organism evidence="7 8">
    <name type="scientific">Desulfovibrio ferrophilus</name>
    <dbReference type="NCBI Taxonomy" id="241368"/>
    <lineage>
        <taxon>Bacteria</taxon>
        <taxon>Pseudomonadati</taxon>
        <taxon>Thermodesulfobacteriota</taxon>
        <taxon>Desulfovibrionia</taxon>
        <taxon>Desulfovibrionales</taxon>
        <taxon>Desulfovibrionaceae</taxon>
        <taxon>Desulfovibrio</taxon>
    </lineage>
</organism>
<feature type="transmembrane region" description="Helical" evidence="6">
    <location>
        <begin position="314"/>
        <end position="340"/>
    </location>
</feature>
<dbReference type="GO" id="GO:0005886">
    <property type="term" value="C:plasma membrane"/>
    <property type="evidence" value="ECO:0007669"/>
    <property type="project" value="UniProtKB-SubCell"/>
</dbReference>
<evidence type="ECO:0000256" key="3">
    <source>
        <dbReference type="ARBA" id="ARBA00022692"/>
    </source>
</evidence>